<protein>
    <submittedName>
        <fullName evidence="1">Uncharacterized protein</fullName>
    </submittedName>
</protein>
<reference evidence="1 2" key="1">
    <citation type="journal article" date="2013" name="Front. Microbiol.">
        <title>Comparative genomic analyses of the cyanobacterium, Lyngbya aestuarii BL J, a powerful hydrogen producer.</title>
        <authorList>
            <person name="Kothari A."/>
            <person name="Vaughn M."/>
            <person name="Garcia-Pichel F."/>
        </authorList>
    </citation>
    <scope>NUCLEOTIDE SEQUENCE [LARGE SCALE GENOMIC DNA]</scope>
    <source>
        <strain evidence="1 2">BL J</strain>
    </source>
</reference>
<keyword evidence="2" id="KW-1185">Reference proteome</keyword>
<organism evidence="1 2">
    <name type="scientific">Lyngbya aestuarii BL J</name>
    <dbReference type="NCBI Taxonomy" id="1348334"/>
    <lineage>
        <taxon>Bacteria</taxon>
        <taxon>Bacillati</taxon>
        <taxon>Cyanobacteriota</taxon>
        <taxon>Cyanophyceae</taxon>
        <taxon>Oscillatoriophycideae</taxon>
        <taxon>Oscillatoriales</taxon>
        <taxon>Microcoleaceae</taxon>
        <taxon>Lyngbya</taxon>
    </lineage>
</organism>
<gene>
    <name evidence="1" type="ORF">M595_0102</name>
</gene>
<dbReference type="Proteomes" id="UP000017127">
    <property type="component" value="Unassembled WGS sequence"/>
</dbReference>
<name>U7QRP3_9CYAN</name>
<evidence type="ECO:0000313" key="1">
    <source>
        <dbReference type="EMBL" id="ERT09932.1"/>
    </source>
</evidence>
<accession>U7QRP3</accession>
<proteinExistence type="predicted"/>
<evidence type="ECO:0000313" key="2">
    <source>
        <dbReference type="Proteomes" id="UP000017127"/>
    </source>
</evidence>
<sequence length="38" mass="4444">MDSKHFGEKCDPPPGIDPEQFSSFLFTHKYRLLVKGQY</sequence>
<dbReference type="EMBL" id="AUZM01000001">
    <property type="protein sequence ID" value="ERT09932.1"/>
    <property type="molecule type" value="Genomic_DNA"/>
</dbReference>
<comment type="caution">
    <text evidence="1">The sequence shown here is derived from an EMBL/GenBank/DDBJ whole genome shotgun (WGS) entry which is preliminary data.</text>
</comment>
<dbReference type="AlphaFoldDB" id="U7QRP3"/>